<dbReference type="RefSeq" id="WP_207704202.1">
    <property type="nucleotide sequence ID" value="NZ_JAFREL020000001.1"/>
</dbReference>
<evidence type="ECO:0000313" key="1">
    <source>
        <dbReference type="EMBL" id="MEO1768294.1"/>
    </source>
</evidence>
<keyword evidence="2" id="KW-1185">Reference proteome</keyword>
<reference evidence="1 2" key="1">
    <citation type="submission" date="2024-02" db="EMBL/GenBank/DDBJ databases">
        <title>The Genome Sequence of Enterococcus sp. DIV0159.</title>
        <authorList>
            <person name="Earl A."/>
            <person name="Manson A."/>
            <person name="Gilmore M."/>
            <person name="Sanders J."/>
            <person name="Shea T."/>
            <person name="Howe W."/>
            <person name="Livny J."/>
            <person name="Cuomo C."/>
            <person name="Neafsey D."/>
            <person name="Birren B."/>
        </authorList>
    </citation>
    <scope>NUCLEOTIDE SEQUENCE [LARGE SCALE GENOMIC DNA]</scope>
    <source>
        <strain evidence="1 2">665A</strain>
    </source>
</reference>
<gene>
    <name evidence="1" type="ORF">JZO67_000205</name>
</gene>
<proteinExistence type="predicted"/>
<sequence>MNISENEYNDLTAVEGIHQDDVAQLIDQNDTFEGLVSDLKDYFKLDDAYYAERAALKAMVEKTNDKAYFN</sequence>
<name>A0ABV0ELI3_9ENTE</name>
<dbReference type="Proteomes" id="UP000664357">
    <property type="component" value="Unassembled WGS sequence"/>
</dbReference>
<organism evidence="1 2">
    <name type="scientific">Candidatus Enterococcus ferrettii</name>
    <dbReference type="NCBI Taxonomy" id="2815324"/>
    <lineage>
        <taxon>Bacteria</taxon>
        <taxon>Bacillati</taxon>
        <taxon>Bacillota</taxon>
        <taxon>Bacilli</taxon>
        <taxon>Lactobacillales</taxon>
        <taxon>Enterococcaceae</taxon>
        <taxon>Enterococcus</taxon>
    </lineage>
</organism>
<evidence type="ECO:0000313" key="2">
    <source>
        <dbReference type="Proteomes" id="UP000664357"/>
    </source>
</evidence>
<accession>A0ABV0ELI3</accession>
<dbReference type="EMBL" id="JAFREL020000001">
    <property type="protein sequence ID" value="MEO1768294.1"/>
    <property type="molecule type" value="Genomic_DNA"/>
</dbReference>
<comment type="caution">
    <text evidence="1">The sequence shown here is derived from an EMBL/GenBank/DDBJ whole genome shotgun (WGS) entry which is preliminary data.</text>
</comment>
<protein>
    <submittedName>
        <fullName evidence="1">Uncharacterized protein</fullName>
    </submittedName>
</protein>